<dbReference type="NCBIfam" id="TIGR00879">
    <property type="entry name" value="SP"/>
    <property type="match status" value="1"/>
</dbReference>
<feature type="transmembrane region" description="Helical" evidence="9">
    <location>
        <begin position="367"/>
        <end position="391"/>
    </location>
</feature>
<dbReference type="InterPro" id="IPR005829">
    <property type="entry name" value="Sugar_transporter_CS"/>
</dbReference>
<evidence type="ECO:0000259" key="10">
    <source>
        <dbReference type="PROSITE" id="PS50850"/>
    </source>
</evidence>
<dbReference type="InterPro" id="IPR047984">
    <property type="entry name" value="XylE-like"/>
</dbReference>
<sequence length="476" mass="51387">MSHGIPLTSASVSLPPLRPGPHQRRLDLIAVVATFGGLLFGYDTGVLNGALEPMTHDLGLTSFTEGLIGAVLLVGAAIGALACGRLNDRIGRKKTLTILAVVFFVGTFGAVFAPNLEVMLPARFVLGLAVGGASVTVPVYLAELAPTERRGALSGRNELVIVFGQLLAFVVNAVIANIWGDHEGVWRYMLAVCAIPAVVLFFGMLRMPESPRWLISKQRHDDALAVLIQVRTEDRARAEMAEVEHLAEEEREAQTGGLVDLAVPWVRRLLIAAVGLAIAQQCTGINSVLYYGQQLLITAGFDPNTALIVNAAVPGVLGVFGSIICLWVLIDRIPRRTLIISGFSATTICHGLIVCAAWLLPEGTAKAYIILAIIGLFVFSMQMMLNVPVWVCLSEMFPLRMRGFGMGVAVLMLWMTNAVLTYGFPIMLSLTGLTGSYLVFFVLGLVCIGFLWKMLPNTSGRSLEELEEAFARGHFR</sequence>
<comment type="caution">
    <text evidence="11">The sequence shown here is derived from an EMBL/GenBank/DDBJ whole genome shotgun (WGS) entry which is preliminary data.</text>
</comment>
<evidence type="ECO:0000256" key="6">
    <source>
        <dbReference type="ARBA" id="ARBA00022989"/>
    </source>
</evidence>
<evidence type="ECO:0000313" key="12">
    <source>
        <dbReference type="Proteomes" id="UP000239290"/>
    </source>
</evidence>
<dbReference type="CDD" id="cd17359">
    <property type="entry name" value="MFS_XylE_like"/>
    <property type="match status" value="1"/>
</dbReference>
<dbReference type="PANTHER" id="PTHR48020:SF12">
    <property type="entry name" value="PROTON MYO-INOSITOL COTRANSPORTER"/>
    <property type="match status" value="1"/>
</dbReference>
<feature type="transmembrane region" description="Helical" evidence="9">
    <location>
        <begin position="311"/>
        <end position="330"/>
    </location>
</feature>
<reference evidence="12" key="1">
    <citation type="submission" date="2018-02" db="EMBL/GenBank/DDBJ databases">
        <title>Draft genome sequencing of Rhodococcus opacus KU647198.</title>
        <authorList>
            <person name="Zheng B.-X."/>
        </authorList>
    </citation>
    <scope>NUCLEOTIDE SEQUENCE [LARGE SCALE GENOMIC DNA]</scope>
    <source>
        <strain evidence="12">04-OD7</strain>
    </source>
</reference>
<evidence type="ECO:0000256" key="9">
    <source>
        <dbReference type="SAM" id="Phobius"/>
    </source>
</evidence>
<keyword evidence="6 9" id="KW-1133">Transmembrane helix</keyword>
<keyword evidence="3 8" id="KW-0813">Transport</keyword>
<dbReference type="EMBL" id="PUIO01000043">
    <property type="protein sequence ID" value="PQP19772.1"/>
    <property type="molecule type" value="Genomic_DNA"/>
</dbReference>
<evidence type="ECO:0000256" key="4">
    <source>
        <dbReference type="ARBA" id="ARBA00022475"/>
    </source>
</evidence>
<feature type="transmembrane region" description="Helical" evidence="9">
    <location>
        <begin position="159"/>
        <end position="179"/>
    </location>
</feature>
<dbReference type="SUPFAM" id="SSF103473">
    <property type="entry name" value="MFS general substrate transporter"/>
    <property type="match status" value="1"/>
</dbReference>
<evidence type="ECO:0000256" key="5">
    <source>
        <dbReference type="ARBA" id="ARBA00022692"/>
    </source>
</evidence>
<feature type="transmembrane region" description="Helical" evidence="9">
    <location>
        <begin position="95"/>
        <end position="113"/>
    </location>
</feature>
<gene>
    <name evidence="11" type="ORF">C5613_29515</name>
</gene>
<feature type="transmembrane region" description="Helical" evidence="9">
    <location>
        <begin position="185"/>
        <end position="205"/>
    </location>
</feature>
<dbReference type="PROSITE" id="PS00217">
    <property type="entry name" value="SUGAR_TRANSPORT_2"/>
    <property type="match status" value="1"/>
</dbReference>
<feature type="transmembrane region" description="Helical" evidence="9">
    <location>
        <begin position="403"/>
        <end position="424"/>
    </location>
</feature>
<feature type="transmembrane region" description="Helical" evidence="9">
    <location>
        <begin position="337"/>
        <end position="361"/>
    </location>
</feature>
<name>A0A2S8IZL0_RHOOP</name>
<dbReference type="InterPro" id="IPR050814">
    <property type="entry name" value="Myo-inositol_Transporter"/>
</dbReference>
<evidence type="ECO:0000313" key="11">
    <source>
        <dbReference type="EMBL" id="PQP19772.1"/>
    </source>
</evidence>
<dbReference type="AlphaFoldDB" id="A0A2S8IZL0"/>
<dbReference type="RefSeq" id="WP_105419866.1">
    <property type="nucleotide sequence ID" value="NZ_PUIO01000043.1"/>
</dbReference>
<evidence type="ECO:0000256" key="8">
    <source>
        <dbReference type="RuleBase" id="RU003346"/>
    </source>
</evidence>
<evidence type="ECO:0000256" key="7">
    <source>
        <dbReference type="ARBA" id="ARBA00023136"/>
    </source>
</evidence>
<evidence type="ECO:0000256" key="2">
    <source>
        <dbReference type="ARBA" id="ARBA00010992"/>
    </source>
</evidence>
<dbReference type="Pfam" id="PF00083">
    <property type="entry name" value="Sugar_tr"/>
    <property type="match status" value="1"/>
</dbReference>
<comment type="similarity">
    <text evidence="2 8">Belongs to the major facilitator superfamily. Sugar transporter (TC 2.A.1.1) family.</text>
</comment>
<comment type="subcellular location">
    <subcellularLocation>
        <location evidence="1">Cell membrane</location>
        <topology evidence="1">Multi-pass membrane protein</topology>
    </subcellularLocation>
</comment>
<dbReference type="GO" id="GO:0005886">
    <property type="term" value="C:plasma membrane"/>
    <property type="evidence" value="ECO:0007669"/>
    <property type="project" value="UniProtKB-SubCell"/>
</dbReference>
<evidence type="ECO:0000256" key="3">
    <source>
        <dbReference type="ARBA" id="ARBA00022448"/>
    </source>
</evidence>
<dbReference type="PRINTS" id="PR00171">
    <property type="entry name" value="SUGRTRNSPORT"/>
</dbReference>
<proteinExistence type="inferred from homology"/>
<feature type="transmembrane region" description="Helical" evidence="9">
    <location>
        <begin position="26"/>
        <end position="42"/>
    </location>
</feature>
<dbReference type="PROSITE" id="PS50850">
    <property type="entry name" value="MFS"/>
    <property type="match status" value="1"/>
</dbReference>
<organism evidence="11 12">
    <name type="scientific">Rhodococcus opacus</name>
    <name type="common">Nocardia opaca</name>
    <dbReference type="NCBI Taxonomy" id="37919"/>
    <lineage>
        <taxon>Bacteria</taxon>
        <taxon>Bacillati</taxon>
        <taxon>Actinomycetota</taxon>
        <taxon>Actinomycetes</taxon>
        <taxon>Mycobacteriales</taxon>
        <taxon>Nocardiaceae</taxon>
        <taxon>Rhodococcus</taxon>
    </lineage>
</organism>
<dbReference type="Gene3D" id="1.20.1250.20">
    <property type="entry name" value="MFS general substrate transporter like domains"/>
    <property type="match status" value="1"/>
</dbReference>
<feature type="transmembrane region" description="Helical" evidence="9">
    <location>
        <begin position="62"/>
        <end position="83"/>
    </location>
</feature>
<evidence type="ECO:0000256" key="1">
    <source>
        <dbReference type="ARBA" id="ARBA00004651"/>
    </source>
</evidence>
<keyword evidence="4" id="KW-1003">Cell membrane</keyword>
<accession>A0A2S8IZL0</accession>
<dbReference type="InterPro" id="IPR005828">
    <property type="entry name" value="MFS_sugar_transport-like"/>
</dbReference>
<dbReference type="PANTHER" id="PTHR48020">
    <property type="entry name" value="PROTON MYO-INOSITOL COTRANSPORTER"/>
    <property type="match status" value="1"/>
</dbReference>
<dbReference type="Proteomes" id="UP000239290">
    <property type="component" value="Unassembled WGS sequence"/>
</dbReference>
<protein>
    <submittedName>
        <fullName evidence="11">MFS transporter</fullName>
    </submittedName>
</protein>
<dbReference type="InterPro" id="IPR036259">
    <property type="entry name" value="MFS_trans_sf"/>
</dbReference>
<feature type="domain" description="Major facilitator superfamily (MFS) profile" evidence="10">
    <location>
        <begin position="29"/>
        <end position="459"/>
    </location>
</feature>
<dbReference type="GO" id="GO:0022857">
    <property type="term" value="F:transmembrane transporter activity"/>
    <property type="evidence" value="ECO:0007669"/>
    <property type="project" value="InterPro"/>
</dbReference>
<keyword evidence="7 9" id="KW-0472">Membrane</keyword>
<feature type="transmembrane region" description="Helical" evidence="9">
    <location>
        <begin position="269"/>
        <end position="291"/>
    </location>
</feature>
<dbReference type="InterPro" id="IPR020846">
    <property type="entry name" value="MFS_dom"/>
</dbReference>
<dbReference type="InterPro" id="IPR003663">
    <property type="entry name" value="Sugar/inositol_transpt"/>
</dbReference>
<keyword evidence="5 9" id="KW-0812">Transmembrane</keyword>
<feature type="transmembrane region" description="Helical" evidence="9">
    <location>
        <begin position="125"/>
        <end position="147"/>
    </location>
</feature>
<feature type="transmembrane region" description="Helical" evidence="9">
    <location>
        <begin position="430"/>
        <end position="452"/>
    </location>
</feature>